<name>J9CCC6_9ZZZZ</name>
<protein>
    <submittedName>
        <fullName evidence="1">Diaminopimelate epimerase</fullName>
        <ecNumber evidence="1">5.1.1.7</ecNumber>
    </submittedName>
</protein>
<comment type="caution">
    <text evidence="1">The sequence shown here is derived from an EMBL/GenBank/DDBJ whole genome shotgun (WGS) entry which is preliminary data.</text>
</comment>
<feature type="non-terminal residue" evidence="1">
    <location>
        <position position="56"/>
    </location>
</feature>
<proteinExistence type="predicted"/>
<evidence type="ECO:0000313" key="1">
    <source>
        <dbReference type="EMBL" id="EJW97570.1"/>
    </source>
</evidence>
<dbReference type="GO" id="GO:0008837">
    <property type="term" value="F:diaminopimelate epimerase activity"/>
    <property type="evidence" value="ECO:0007669"/>
    <property type="project" value="UniProtKB-EC"/>
</dbReference>
<sequence length="56" mass="6192">MVLYKYHGAGNDFLIADGRKEKPGLDSLQIASLCDRRYGLGADGLMVLESREDADF</sequence>
<dbReference type="SUPFAM" id="SSF54506">
    <property type="entry name" value="Diaminopimelate epimerase-like"/>
    <property type="match status" value="1"/>
</dbReference>
<dbReference type="EC" id="5.1.1.7" evidence="1"/>
<dbReference type="AlphaFoldDB" id="J9CCC6"/>
<dbReference type="EMBL" id="AMCI01004696">
    <property type="protein sequence ID" value="EJW97570.1"/>
    <property type="molecule type" value="Genomic_DNA"/>
</dbReference>
<gene>
    <name evidence="1" type="ORF">EVA_14324</name>
</gene>
<accession>J9CCC6</accession>
<dbReference type="Gene3D" id="3.10.310.10">
    <property type="entry name" value="Diaminopimelate Epimerase, Chain A, domain 1"/>
    <property type="match status" value="1"/>
</dbReference>
<organism evidence="1">
    <name type="scientific">gut metagenome</name>
    <dbReference type="NCBI Taxonomy" id="749906"/>
    <lineage>
        <taxon>unclassified sequences</taxon>
        <taxon>metagenomes</taxon>
        <taxon>organismal metagenomes</taxon>
    </lineage>
</organism>
<keyword evidence="1" id="KW-0413">Isomerase</keyword>
<reference evidence="1" key="1">
    <citation type="journal article" date="2012" name="PLoS ONE">
        <title>Gene sets for utilization of primary and secondary nutrition supplies in the distal gut of endangered iberian lynx.</title>
        <authorList>
            <person name="Alcaide M."/>
            <person name="Messina E."/>
            <person name="Richter M."/>
            <person name="Bargiela R."/>
            <person name="Peplies J."/>
            <person name="Huws S.A."/>
            <person name="Newbold C.J."/>
            <person name="Golyshin P.N."/>
            <person name="Simon M.A."/>
            <person name="Lopez G."/>
            <person name="Yakimov M.M."/>
            <person name="Ferrer M."/>
        </authorList>
    </citation>
    <scope>NUCLEOTIDE SEQUENCE</scope>
</reference>